<dbReference type="Proteomes" id="UP000245938">
    <property type="component" value="Unassembled WGS sequence"/>
</dbReference>
<reference evidence="1 2" key="1">
    <citation type="submission" date="2018-05" db="EMBL/GenBank/DDBJ databases">
        <title>Kurthia sibirica genome sequence.</title>
        <authorList>
            <person name="Maclea K.S."/>
            <person name="Goen A.E."/>
        </authorList>
    </citation>
    <scope>NUCLEOTIDE SEQUENCE [LARGE SCALE GENOMIC DNA]</scope>
    <source>
        <strain evidence="1 2">ATCC 49154</strain>
    </source>
</reference>
<sequence length="207" mass="24194">MKITLNDFLFGEDFSYIFKSKKKGITRFYCHVDSEGNNLSAIDIDIDIDLDSYSDVDSYIDIKNDIDSICLKIFLEKLNVYPLYIHGISGSNEINISNKEEMTKLSNGNYYYVVDINNIEELKTHFSEAYLDAFNNESILFSNERTLEMDFHSDIGLARFILDYTEDNYKYHLWVSHDGIGFDFISNFSDHPYQNLPIIKEEDEDEL</sequence>
<dbReference type="OrthoDB" id="2455197at2"/>
<keyword evidence="2" id="KW-1185">Reference proteome</keyword>
<name>A0A2U3AJ34_9BACL</name>
<evidence type="ECO:0000313" key="2">
    <source>
        <dbReference type="Proteomes" id="UP000245938"/>
    </source>
</evidence>
<organism evidence="1 2">
    <name type="scientific">Kurthia sibirica</name>
    <dbReference type="NCBI Taxonomy" id="202750"/>
    <lineage>
        <taxon>Bacteria</taxon>
        <taxon>Bacillati</taxon>
        <taxon>Bacillota</taxon>
        <taxon>Bacilli</taxon>
        <taxon>Bacillales</taxon>
        <taxon>Caryophanaceae</taxon>
        <taxon>Kurthia</taxon>
    </lineage>
</organism>
<gene>
    <name evidence="1" type="ORF">DEX24_13495</name>
</gene>
<protein>
    <submittedName>
        <fullName evidence="1">Uncharacterized protein</fullName>
    </submittedName>
</protein>
<proteinExistence type="predicted"/>
<dbReference type="RefSeq" id="WP_109306935.1">
    <property type="nucleotide sequence ID" value="NZ_BJUF01000113.1"/>
</dbReference>
<accession>A0A2U3AJ34</accession>
<evidence type="ECO:0000313" key="1">
    <source>
        <dbReference type="EMBL" id="PWI24471.1"/>
    </source>
</evidence>
<dbReference type="EMBL" id="QFVR01000021">
    <property type="protein sequence ID" value="PWI24471.1"/>
    <property type="molecule type" value="Genomic_DNA"/>
</dbReference>
<comment type="caution">
    <text evidence="1">The sequence shown here is derived from an EMBL/GenBank/DDBJ whole genome shotgun (WGS) entry which is preliminary data.</text>
</comment>
<dbReference type="AlphaFoldDB" id="A0A2U3AJ34"/>